<name>A0A1G2E3L0_9BACT</name>
<protein>
    <recommendedName>
        <fullName evidence="4">DUF11 domain-containing protein</fullName>
    </recommendedName>
</protein>
<feature type="transmembrane region" description="Helical" evidence="1">
    <location>
        <begin position="7"/>
        <end position="27"/>
    </location>
</feature>
<dbReference type="EMBL" id="MHMA01000012">
    <property type="protein sequence ID" value="OGZ20446.1"/>
    <property type="molecule type" value="Genomic_DNA"/>
</dbReference>
<accession>A0A1G2E3L0</accession>
<dbReference type="Proteomes" id="UP000178721">
    <property type="component" value="Unassembled WGS sequence"/>
</dbReference>
<evidence type="ECO:0008006" key="4">
    <source>
        <dbReference type="Google" id="ProtNLM"/>
    </source>
</evidence>
<evidence type="ECO:0000313" key="2">
    <source>
        <dbReference type="EMBL" id="OGZ20446.1"/>
    </source>
</evidence>
<gene>
    <name evidence="2" type="ORF">A2654_00680</name>
</gene>
<sequence>MNYPQNKLILFALGLVVIVGLVGFWFWQKNSYSKEILKLEILGPAEVTLGQEIEYTVRYKNNGNIRLEDPRLTFEFPAYSLLGEGELLRKEIILESIYPGQEQTFTFKTRLLGREGEMKKAQAWLSYQPKNLKARYESETSHSARISSVPLTLEFDLPSKIDAGKEIDFQLNYFSNVDYPLANLGLKIEYPSNFEFQSSKPKSLAKTDWNIGLLNKAEGGRIQIKGSLSGEVGEQKQFKAQLGTWRDGEFVVLKETVRAVQIVTPSLYISQQINNSSQYAGRAGDILHYEIFFKNIGNDAFSNQFLVVKLEGDLFDFQTIKAPLADFQSGDNSLVFDWRKNSKLQFLDAQEEGKVEFWVDLEDDWFIINADQKNPILKNKIFLGQAQKEFTTKISSKLTIDQKGYYSDEVFGNSGPNPPQVGQQTTYTIIWQAKNYYNDVKGVRVKATLGNNVRLTGRIFPEGSRLTFDSNSHEVVWELDDLEAGKGILSPAPSVAFQIALTPQAGGNANLVGTAKITGADEFTGFSANGEASVIGAAEIIQ</sequence>
<dbReference type="InterPro" id="IPR013783">
    <property type="entry name" value="Ig-like_fold"/>
</dbReference>
<proteinExistence type="predicted"/>
<evidence type="ECO:0000256" key="1">
    <source>
        <dbReference type="SAM" id="Phobius"/>
    </source>
</evidence>
<keyword evidence="1" id="KW-0472">Membrane</keyword>
<comment type="caution">
    <text evidence="2">The sequence shown here is derived from an EMBL/GenBank/DDBJ whole genome shotgun (WGS) entry which is preliminary data.</text>
</comment>
<evidence type="ECO:0000313" key="3">
    <source>
        <dbReference type="Proteomes" id="UP000178721"/>
    </source>
</evidence>
<keyword evidence="1" id="KW-0812">Transmembrane</keyword>
<dbReference type="Gene3D" id="2.60.40.10">
    <property type="entry name" value="Immunoglobulins"/>
    <property type="match status" value="1"/>
</dbReference>
<dbReference type="AlphaFoldDB" id="A0A1G2E3L0"/>
<organism evidence="2 3">
    <name type="scientific">Candidatus Nealsonbacteria bacterium RIFCSPHIGHO2_01_FULL_43_31</name>
    <dbReference type="NCBI Taxonomy" id="1801665"/>
    <lineage>
        <taxon>Bacteria</taxon>
        <taxon>Candidatus Nealsoniibacteriota</taxon>
    </lineage>
</organism>
<keyword evidence="1" id="KW-1133">Transmembrane helix</keyword>
<reference evidence="2 3" key="1">
    <citation type="journal article" date="2016" name="Nat. Commun.">
        <title>Thousands of microbial genomes shed light on interconnected biogeochemical processes in an aquifer system.</title>
        <authorList>
            <person name="Anantharaman K."/>
            <person name="Brown C.T."/>
            <person name="Hug L.A."/>
            <person name="Sharon I."/>
            <person name="Castelle C.J."/>
            <person name="Probst A.J."/>
            <person name="Thomas B.C."/>
            <person name="Singh A."/>
            <person name="Wilkins M.J."/>
            <person name="Karaoz U."/>
            <person name="Brodie E.L."/>
            <person name="Williams K.H."/>
            <person name="Hubbard S.S."/>
            <person name="Banfield J.F."/>
        </authorList>
    </citation>
    <scope>NUCLEOTIDE SEQUENCE [LARGE SCALE GENOMIC DNA]</scope>
</reference>